<sequence length="52" mass="5766">NIYSGQSLLYISQTAEMSVFKEARPFSIYAPLACNSADPLPDIETPNTLCKR</sequence>
<evidence type="ECO:0000313" key="1">
    <source>
        <dbReference type="EMBL" id="MEQ2177547.1"/>
    </source>
</evidence>
<dbReference type="EMBL" id="JAHRIO010060172">
    <property type="protein sequence ID" value="MEQ2177547.1"/>
    <property type="molecule type" value="Genomic_DNA"/>
</dbReference>
<gene>
    <name evidence="1" type="ORF">GOODEAATRI_004712</name>
</gene>
<name>A0ABV0P1M2_9TELE</name>
<evidence type="ECO:0000313" key="2">
    <source>
        <dbReference type="Proteomes" id="UP001476798"/>
    </source>
</evidence>
<feature type="non-terminal residue" evidence="1">
    <location>
        <position position="1"/>
    </location>
</feature>
<accession>A0ABV0P1M2</accession>
<comment type="caution">
    <text evidence="1">The sequence shown here is derived from an EMBL/GenBank/DDBJ whole genome shotgun (WGS) entry which is preliminary data.</text>
</comment>
<organism evidence="1 2">
    <name type="scientific">Goodea atripinnis</name>
    <dbReference type="NCBI Taxonomy" id="208336"/>
    <lineage>
        <taxon>Eukaryota</taxon>
        <taxon>Metazoa</taxon>
        <taxon>Chordata</taxon>
        <taxon>Craniata</taxon>
        <taxon>Vertebrata</taxon>
        <taxon>Euteleostomi</taxon>
        <taxon>Actinopterygii</taxon>
        <taxon>Neopterygii</taxon>
        <taxon>Teleostei</taxon>
        <taxon>Neoteleostei</taxon>
        <taxon>Acanthomorphata</taxon>
        <taxon>Ovalentaria</taxon>
        <taxon>Atherinomorphae</taxon>
        <taxon>Cyprinodontiformes</taxon>
        <taxon>Goodeidae</taxon>
        <taxon>Goodea</taxon>
    </lineage>
</organism>
<dbReference type="Proteomes" id="UP001476798">
    <property type="component" value="Unassembled WGS sequence"/>
</dbReference>
<protein>
    <submittedName>
        <fullName evidence="1">Uncharacterized protein</fullName>
    </submittedName>
</protein>
<reference evidence="1 2" key="1">
    <citation type="submission" date="2021-06" db="EMBL/GenBank/DDBJ databases">
        <authorList>
            <person name="Palmer J.M."/>
        </authorList>
    </citation>
    <scope>NUCLEOTIDE SEQUENCE [LARGE SCALE GENOMIC DNA]</scope>
    <source>
        <strain evidence="1 2">GA_2019</strain>
        <tissue evidence="1">Muscle</tissue>
    </source>
</reference>
<keyword evidence="2" id="KW-1185">Reference proteome</keyword>
<proteinExistence type="predicted"/>